<dbReference type="Proteomes" id="UP000285013">
    <property type="component" value="Unassembled WGS sequence"/>
</dbReference>
<dbReference type="InterPro" id="IPR016032">
    <property type="entry name" value="Sig_transdc_resp-reg_C-effctor"/>
</dbReference>
<dbReference type="OrthoDB" id="1043356at2"/>
<dbReference type="GeneID" id="26160213"/>
<reference evidence="5 6" key="1">
    <citation type="submission" date="2018-08" db="EMBL/GenBank/DDBJ databases">
        <title>A genome reference for cultivated species of the human gut microbiota.</title>
        <authorList>
            <person name="Zou Y."/>
            <person name="Xue W."/>
            <person name="Luo G."/>
        </authorList>
    </citation>
    <scope>NUCLEOTIDE SEQUENCE [LARGE SCALE GENOMIC DNA]</scope>
    <source>
        <strain evidence="1 5">AF19-10AC</strain>
        <strain evidence="3 7">AF31-23</strain>
        <strain evidence="2 6">AF36-16BH</strain>
    </source>
</reference>
<reference evidence="4 8" key="2">
    <citation type="journal article" date="2019" name="Science, e1252229">
        <title>Invertible promoters mediate bacterial phase variation, antibiotic resistance, and host adaptation in the gut.</title>
        <authorList>
            <person name="Jiang X."/>
            <person name="Hall A.B."/>
            <person name="Arthur T.D."/>
            <person name="Plichta D.R."/>
            <person name="Covington C.T."/>
            <person name="Poyet M."/>
            <person name="Crothers J."/>
            <person name="Moses P.L."/>
            <person name="Tolonen A.C."/>
            <person name="Vlamakis H."/>
            <person name="Alm E.J."/>
            <person name="Xavier R.J."/>
        </authorList>
    </citation>
    <scope>NUCLEOTIDE SEQUENCE [LARGE SCALE GENOMIC DNA]</scope>
    <source>
        <strain evidence="8">bf_0095</strain>
        <strain evidence="4">Bf_0095</strain>
    </source>
</reference>
<dbReference type="Proteomes" id="UP000284772">
    <property type="component" value="Unassembled WGS sequence"/>
</dbReference>
<dbReference type="RefSeq" id="WP_021967994.1">
    <property type="nucleotide sequence ID" value="NZ_CABMMK010000001.1"/>
</dbReference>
<dbReference type="EMBL" id="RCXO01000020">
    <property type="protein sequence ID" value="RYT79082.1"/>
    <property type="molecule type" value="Genomic_DNA"/>
</dbReference>
<evidence type="ECO:0000313" key="3">
    <source>
        <dbReference type="EMBL" id="RHN09052.1"/>
    </source>
</evidence>
<proteinExistence type="predicted"/>
<organism evidence="3 7">
    <name type="scientific">Bacteroides intestinalis</name>
    <dbReference type="NCBI Taxonomy" id="329854"/>
    <lineage>
        <taxon>Bacteria</taxon>
        <taxon>Pseudomonadati</taxon>
        <taxon>Bacteroidota</taxon>
        <taxon>Bacteroidia</taxon>
        <taxon>Bacteroidales</taxon>
        <taxon>Bacteroidaceae</taxon>
        <taxon>Bacteroides</taxon>
    </lineage>
</organism>
<dbReference type="SUPFAM" id="SSF46894">
    <property type="entry name" value="C-terminal effector domain of the bipartite response regulators"/>
    <property type="match status" value="1"/>
</dbReference>
<keyword evidence="8" id="KW-1185">Reference proteome</keyword>
<sequence length="145" mass="16936">MDTYNDNWCSCLLFRNKQLTKELKRFEDFSTLSGSSSRMLALSQLLKLHLTPAYGIIRNEYEWQNLFAVIDLLYGDDWLPADLEITHLSLQELKLCYLVRARLTNKAISLLFNITPKSVLKAKQRIKMKLSLSGTDSFDEYIQRH</sequence>
<dbReference type="EMBL" id="QRWT01000041">
    <property type="protein sequence ID" value="RGT45239.1"/>
    <property type="molecule type" value="Genomic_DNA"/>
</dbReference>
<accession>A0A412NVB7</accession>
<name>A0A412NVB7_9BACE</name>
<evidence type="ECO:0000313" key="6">
    <source>
        <dbReference type="Proteomes" id="UP000285013"/>
    </source>
</evidence>
<dbReference type="AlphaFoldDB" id="A0A412NVB7"/>
<protein>
    <submittedName>
        <fullName evidence="3">Helix-turn-helix transcriptional regulator</fullName>
    </submittedName>
</protein>
<evidence type="ECO:0000313" key="1">
    <source>
        <dbReference type="EMBL" id="RGT45239.1"/>
    </source>
</evidence>
<dbReference type="EMBL" id="QRQM01000004">
    <property type="protein sequence ID" value="RHN09052.1"/>
    <property type="molecule type" value="Genomic_DNA"/>
</dbReference>
<evidence type="ECO:0000313" key="5">
    <source>
        <dbReference type="Proteomes" id="UP000284772"/>
    </source>
</evidence>
<dbReference type="Proteomes" id="UP000286003">
    <property type="component" value="Unassembled WGS sequence"/>
</dbReference>
<evidence type="ECO:0000313" key="2">
    <source>
        <dbReference type="EMBL" id="RHL94348.1"/>
    </source>
</evidence>
<dbReference type="GO" id="GO:0003677">
    <property type="term" value="F:DNA binding"/>
    <property type="evidence" value="ECO:0007669"/>
    <property type="project" value="InterPro"/>
</dbReference>
<dbReference type="EMBL" id="QRPE01000005">
    <property type="protein sequence ID" value="RHL94348.1"/>
    <property type="molecule type" value="Genomic_DNA"/>
</dbReference>
<evidence type="ECO:0000313" key="7">
    <source>
        <dbReference type="Proteomes" id="UP000286003"/>
    </source>
</evidence>
<gene>
    <name evidence="1" type="ORF">DWX27_21965</name>
    <name evidence="3" type="ORF">DWZ32_04375</name>
    <name evidence="2" type="ORF">DWZ95_06840</name>
    <name evidence="4" type="ORF">EAJ06_15435</name>
</gene>
<dbReference type="GO" id="GO:0006355">
    <property type="term" value="P:regulation of DNA-templated transcription"/>
    <property type="evidence" value="ECO:0007669"/>
    <property type="project" value="InterPro"/>
</dbReference>
<evidence type="ECO:0000313" key="4">
    <source>
        <dbReference type="EMBL" id="RYT79082.1"/>
    </source>
</evidence>
<evidence type="ECO:0000313" key="8">
    <source>
        <dbReference type="Proteomes" id="UP000291191"/>
    </source>
</evidence>
<dbReference type="Proteomes" id="UP000291191">
    <property type="component" value="Unassembled WGS sequence"/>
</dbReference>
<comment type="caution">
    <text evidence="3">The sequence shown here is derived from an EMBL/GenBank/DDBJ whole genome shotgun (WGS) entry which is preliminary data.</text>
</comment>